<dbReference type="EMBL" id="LT629710">
    <property type="protein sequence ID" value="SDO18515.1"/>
    <property type="molecule type" value="Genomic_DNA"/>
</dbReference>
<evidence type="ECO:0000313" key="1">
    <source>
        <dbReference type="EMBL" id="SDO18515.1"/>
    </source>
</evidence>
<proteinExistence type="predicted"/>
<reference evidence="1 2" key="1">
    <citation type="submission" date="2016-10" db="EMBL/GenBank/DDBJ databases">
        <authorList>
            <person name="de Groot N.N."/>
        </authorList>
    </citation>
    <scope>NUCLEOTIDE SEQUENCE [LARGE SCALE GENOMIC DNA]</scope>
    <source>
        <strain evidence="2">P4-7,KCTC 19426,CECT 7604</strain>
    </source>
</reference>
<evidence type="ECO:0000313" key="2">
    <source>
        <dbReference type="Proteomes" id="UP000198741"/>
    </source>
</evidence>
<dbReference type="AlphaFoldDB" id="A0A1H0HH44"/>
<dbReference type="RefSeq" id="WP_197676332.1">
    <property type="nucleotide sequence ID" value="NZ_LT629710.1"/>
</dbReference>
<keyword evidence="2" id="KW-1185">Reference proteome</keyword>
<name>A0A1H0HH44_9ACTN</name>
<protein>
    <submittedName>
        <fullName evidence="1">Uncharacterized protein</fullName>
    </submittedName>
</protein>
<sequence>MEMSPLGSADRETLKYLAAMGNDDALDRLADLAYEEQDSAGLLDLWGEGYERAGELLTGLAVAARDLIQLQELGDAGVPEAQEAVSAFLRGR</sequence>
<dbReference type="Proteomes" id="UP000198741">
    <property type="component" value="Chromosome I"/>
</dbReference>
<organism evidence="1 2">
    <name type="scientific">Nakamurella panacisegetis</name>
    <dbReference type="NCBI Taxonomy" id="1090615"/>
    <lineage>
        <taxon>Bacteria</taxon>
        <taxon>Bacillati</taxon>
        <taxon>Actinomycetota</taxon>
        <taxon>Actinomycetes</taxon>
        <taxon>Nakamurellales</taxon>
        <taxon>Nakamurellaceae</taxon>
        <taxon>Nakamurella</taxon>
    </lineage>
</organism>
<accession>A0A1H0HH44</accession>
<gene>
    <name evidence="1" type="ORF">SAMN04515671_0072</name>
</gene>